<name>A0A6I4ZTE9_9BACI</name>
<dbReference type="InterPro" id="IPR002698">
    <property type="entry name" value="FTHF_cligase"/>
</dbReference>
<evidence type="ECO:0000256" key="5">
    <source>
        <dbReference type="RuleBase" id="RU361279"/>
    </source>
</evidence>
<dbReference type="Pfam" id="PF01812">
    <property type="entry name" value="5-FTHF_cyc-lig"/>
    <property type="match status" value="1"/>
</dbReference>
<keyword evidence="5" id="KW-0479">Metal-binding</keyword>
<organism evidence="6 7">
    <name type="scientific">Pontibacillus yanchengensis</name>
    <dbReference type="NCBI Taxonomy" id="462910"/>
    <lineage>
        <taxon>Bacteria</taxon>
        <taxon>Bacillati</taxon>
        <taxon>Bacillota</taxon>
        <taxon>Bacilli</taxon>
        <taxon>Bacillales</taxon>
        <taxon>Bacillaceae</taxon>
        <taxon>Pontibacillus</taxon>
    </lineage>
</organism>
<dbReference type="GO" id="GO:0009396">
    <property type="term" value="P:folic acid-containing compound biosynthetic process"/>
    <property type="evidence" value="ECO:0007669"/>
    <property type="project" value="TreeGrafter"/>
</dbReference>
<dbReference type="PANTHER" id="PTHR23407:SF1">
    <property type="entry name" value="5-FORMYLTETRAHYDROFOLATE CYCLO-LIGASE"/>
    <property type="match status" value="1"/>
</dbReference>
<reference evidence="6 7" key="1">
    <citation type="submission" date="2019-11" db="EMBL/GenBank/DDBJ databases">
        <title>Genome sequences of 17 halophilic strains isolated from different environments.</title>
        <authorList>
            <person name="Furrow R.E."/>
        </authorList>
    </citation>
    <scope>NUCLEOTIDE SEQUENCE [LARGE SCALE GENOMIC DNA]</scope>
    <source>
        <strain evidence="6 7">22514_16_FS</strain>
    </source>
</reference>
<evidence type="ECO:0000313" key="6">
    <source>
        <dbReference type="EMBL" id="MYL33468.1"/>
    </source>
</evidence>
<sequence>MEGYNIIWRCAFVKKELRKKGLDILKSLVGEERNKISTEIEKSLYQTELWKKSNVIGITISQAHEIDTYPVIKNAWEDGKQVAIPKCYPKQNQLVFYQFTSFDDLETVYYGLKEPIMEKTKELHRDEIDLMIVPGLLFDNRGYRIGYGGGYYDRYLVHFPNHTIALATNRQLVEEVPNDVYDIPVQHLITESGVIY</sequence>
<dbReference type="InterPro" id="IPR024185">
    <property type="entry name" value="FTHF_cligase-like_sf"/>
</dbReference>
<comment type="catalytic activity">
    <reaction evidence="5">
        <text>(6S)-5-formyl-5,6,7,8-tetrahydrofolate + ATP = (6R)-5,10-methenyltetrahydrofolate + ADP + phosphate</text>
        <dbReference type="Rhea" id="RHEA:10488"/>
        <dbReference type="ChEBI" id="CHEBI:30616"/>
        <dbReference type="ChEBI" id="CHEBI:43474"/>
        <dbReference type="ChEBI" id="CHEBI:57455"/>
        <dbReference type="ChEBI" id="CHEBI:57457"/>
        <dbReference type="ChEBI" id="CHEBI:456216"/>
        <dbReference type="EC" id="6.3.3.2"/>
    </reaction>
</comment>
<dbReference type="Gene3D" id="3.40.50.10420">
    <property type="entry name" value="NagB/RpiA/CoA transferase-like"/>
    <property type="match status" value="1"/>
</dbReference>
<keyword evidence="6" id="KW-0436">Ligase</keyword>
<dbReference type="GO" id="GO:0035999">
    <property type="term" value="P:tetrahydrofolate interconversion"/>
    <property type="evidence" value="ECO:0007669"/>
    <property type="project" value="TreeGrafter"/>
</dbReference>
<keyword evidence="5" id="KW-0460">Magnesium</keyword>
<comment type="cofactor">
    <cofactor evidence="5">
        <name>Mg(2+)</name>
        <dbReference type="ChEBI" id="CHEBI:18420"/>
    </cofactor>
</comment>
<dbReference type="GO" id="GO:0030272">
    <property type="term" value="F:5-formyltetrahydrofolate cyclo-ligase activity"/>
    <property type="evidence" value="ECO:0007669"/>
    <property type="project" value="UniProtKB-EC"/>
</dbReference>
<comment type="similarity">
    <text evidence="1 5">Belongs to the 5-formyltetrahydrofolate cyclo-ligase family.</text>
</comment>
<evidence type="ECO:0000256" key="3">
    <source>
        <dbReference type="ARBA" id="ARBA00022840"/>
    </source>
</evidence>
<dbReference type="PIRSF" id="PIRSF006806">
    <property type="entry name" value="FTHF_cligase"/>
    <property type="match status" value="1"/>
</dbReference>
<dbReference type="GO" id="GO:0046872">
    <property type="term" value="F:metal ion binding"/>
    <property type="evidence" value="ECO:0007669"/>
    <property type="project" value="UniProtKB-KW"/>
</dbReference>
<dbReference type="NCBIfam" id="TIGR02727">
    <property type="entry name" value="MTHFS_bact"/>
    <property type="match status" value="1"/>
</dbReference>
<evidence type="ECO:0000313" key="7">
    <source>
        <dbReference type="Proteomes" id="UP000468638"/>
    </source>
</evidence>
<keyword evidence="2 4" id="KW-0547">Nucleotide-binding</keyword>
<dbReference type="InterPro" id="IPR037171">
    <property type="entry name" value="NagB/RpiA_transferase-like"/>
</dbReference>
<feature type="binding site" evidence="4">
    <location>
        <position position="65"/>
    </location>
    <ligand>
        <name>substrate</name>
    </ligand>
</feature>
<proteinExistence type="inferred from homology"/>
<evidence type="ECO:0000256" key="2">
    <source>
        <dbReference type="ARBA" id="ARBA00022741"/>
    </source>
</evidence>
<feature type="binding site" evidence="4">
    <location>
        <begin position="14"/>
        <end position="18"/>
    </location>
    <ligand>
        <name>ATP</name>
        <dbReference type="ChEBI" id="CHEBI:30616"/>
    </ligand>
</feature>
<dbReference type="PANTHER" id="PTHR23407">
    <property type="entry name" value="ATPASE INHIBITOR/5-FORMYLTETRAHYDROFOLATE CYCLO-LIGASE"/>
    <property type="match status" value="1"/>
</dbReference>
<dbReference type="EMBL" id="WMEQ01000004">
    <property type="protein sequence ID" value="MYL33468.1"/>
    <property type="molecule type" value="Genomic_DNA"/>
</dbReference>
<evidence type="ECO:0000256" key="4">
    <source>
        <dbReference type="PIRSR" id="PIRSR006806-1"/>
    </source>
</evidence>
<feature type="binding site" evidence="4">
    <location>
        <position position="60"/>
    </location>
    <ligand>
        <name>substrate</name>
    </ligand>
</feature>
<evidence type="ECO:0000256" key="1">
    <source>
        <dbReference type="ARBA" id="ARBA00010638"/>
    </source>
</evidence>
<protein>
    <recommendedName>
        <fullName evidence="5">5-formyltetrahydrofolate cyclo-ligase</fullName>
        <ecNumber evidence="5">6.3.3.2</ecNumber>
    </recommendedName>
</protein>
<dbReference type="GO" id="GO:0005524">
    <property type="term" value="F:ATP binding"/>
    <property type="evidence" value="ECO:0007669"/>
    <property type="project" value="UniProtKB-KW"/>
</dbReference>
<dbReference type="AlphaFoldDB" id="A0A6I4ZTE9"/>
<comment type="caution">
    <text evidence="6">The sequence shown here is derived from an EMBL/GenBank/DDBJ whole genome shotgun (WGS) entry which is preliminary data.</text>
</comment>
<feature type="binding site" evidence="4">
    <location>
        <begin position="144"/>
        <end position="152"/>
    </location>
    <ligand>
        <name>ATP</name>
        <dbReference type="ChEBI" id="CHEBI:30616"/>
    </ligand>
</feature>
<accession>A0A6I4ZTE9</accession>
<keyword evidence="3 4" id="KW-0067">ATP-binding</keyword>
<dbReference type="EC" id="6.3.3.2" evidence="5"/>
<gene>
    <name evidence="6" type="ORF">GLW05_07640</name>
</gene>
<dbReference type="SUPFAM" id="SSF100950">
    <property type="entry name" value="NagB/RpiA/CoA transferase-like"/>
    <property type="match status" value="1"/>
</dbReference>
<dbReference type="Proteomes" id="UP000468638">
    <property type="component" value="Unassembled WGS sequence"/>
</dbReference>